<keyword evidence="2" id="KW-0479">Metal-binding</keyword>
<dbReference type="InterPro" id="IPR047153">
    <property type="entry name" value="TRIM45/56/19-like"/>
</dbReference>
<evidence type="ECO:0000313" key="6">
    <source>
        <dbReference type="EMBL" id="CAC5408751.1"/>
    </source>
</evidence>
<evidence type="ECO:0000256" key="4">
    <source>
        <dbReference type="SAM" id="Coils"/>
    </source>
</evidence>
<dbReference type="AlphaFoldDB" id="A0A6J8DML5"/>
<dbReference type="InterPro" id="IPR000315">
    <property type="entry name" value="Znf_B-box"/>
</dbReference>
<feature type="domain" description="B box-type" evidence="5">
    <location>
        <begin position="3"/>
        <end position="53"/>
    </location>
</feature>
<dbReference type="Gene3D" id="2.120.10.30">
    <property type="entry name" value="TolB, C-terminal domain"/>
    <property type="match status" value="1"/>
</dbReference>
<dbReference type="OrthoDB" id="6119887at2759"/>
<keyword evidence="7" id="KW-1185">Reference proteome</keyword>
<evidence type="ECO:0000256" key="1">
    <source>
        <dbReference type="ARBA" id="ARBA00022737"/>
    </source>
</evidence>
<dbReference type="InterPro" id="IPR011042">
    <property type="entry name" value="6-blade_b-propeller_TolB-like"/>
</dbReference>
<gene>
    <name evidence="6" type="ORF">MCOR_42119</name>
</gene>
<dbReference type="PANTHER" id="PTHR25462:SF296">
    <property type="entry name" value="MEIOTIC P26, ISOFORM F"/>
    <property type="match status" value="1"/>
</dbReference>
<dbReference type="Proteomes" id="UP000507470">
    <property type="component" value="Unassembled WGS sequence"/>
</dbReference>
<feature type="repeat" description="NHL" evidence="3">
    <location>
        <begin position="487"/>
        <end position="517"/>
    </location>
</feature>
<dbReference type="CDD" id="cd19757">
    <property type="entry name" value="Bbox1"/>
    <property type="match status" value="1"/>
</dbReference>
<evidence type="ECO:0000259" key="5">
    <source>
        <dbReference type="PROSITE" id="PS50119"/>
    </source>
</evidence>
<evidence type="ECO:0000313" key="7">
    <source>
        <dbReference type="Proteomes" id="UP000507470"/>
    </source>
</evidence>
<protein>
    <recommendedName>
        <fullName evidence="5">B box-type domain-containing protein</fullName>
    </recommendedName>
</protein>
<keyword evidence="1" id="KW-0677">Repeat</keyword>
<dbReference type="InterPro" id="IPR001258">
    <property type="entry name" value="NHL_repeat"/>
</dbReference>
<dbReference type="SMART" id="SM00336">
    <property type="entry name" value="BBOX"/>
    <property type="match status" value="2"/>
</dbReference>
<evidence type="ECO:0000256" key="3">
    <source>
        <dbReference type="PROSITE-ProRule" id="PRU00504"/>
    </source>
</evidence>
<organism evidence="6 7">
    <name type="scientific">Mytilus coruscus</name>
    <name type="common">Sea mussel</name>
    <dbReference type="NCBI Taxonomy" id="42192"/>
    <lineage>
        <taxon>Eukaryota</taxon>
        <taxon>Metazoa</taxon>
        <taxon>Spiralia</taxon>
        <taxon>Lophotrochozoa</taxon>
        <taxon>Mollusca</taxon>
        <taxon>Bivalvia</taxon>
        <taxon>Autobranchia</taxon>
        <taxon>Pteriomorphia</taxon>
        <taxon>Mytilida</taxon>
        <taxon>Mytiloidea</taxon>
        <taxon>Mytilidae</taxon>
        <taxon>Mytilinae</taxon>
        <taxon>Mytilus</taxon>
    </lineage>
</organism>
<dbReference type="EMBL" id="CACVKT020007600">
    <property type="protein sequence ID" value="CAC5408751.1"/>
    <property type="molecule type" value="Genomic_DNA"/>
</dbReference>
<accession>A0A6J8DML5</accession>
<dbReference type="PROSITE" id="PS50119">
    <property type="entry name" value="ZF_BBOX"/>
    <property type="match status" value="1"/>
</dbReference>
<sequence length="560" mass="63531">MANNPKLCSICDLRHLTKPSTTWCSECDQALCDECKEYHSLSRGTQNHETIGIDDYQSLAQSVNVYSSYCSTHNDKYQMYCQTHDSPLCLFCVEEHSECKDVIHLSKKTKDIKTSDTCKDTEQSLVDIDENIDKMEAEVKKNIEDFGEQKGSILANISRVRQEIKNHLDKLEESFRNEVTKIEDQSTRCMKDTLQMLDEKKSKGLKYQQQLQDMKKHASDLQTYLGLRQISFEIAKLESSFQSVIENGSLDKVSLTCSINESLNHITRSIQTFGTLGENKTSTSITYIRKKDKQAQIIGVDPKSIDDIKVKLRQQFDIDSKEIRGCDILPDKRLVFSDYNSSRKVIVITDTDGKQPITISLSPSNTFDMTCVDNNTVAVTSGTPNKGINIVDIESKTIKQTILTENACHGITHNNGLLFCCVEKKGIYRVDLKDSSVKHIIKRHLSNWSYVSSFNDKLYFTQKDDSIVTCCDIDGKTNWNFKDTSILNKPGGLTLDNEGNIYIVSRQNNSVVVLSPDGQQSRNLLPGSFDNPFVLKFDKDRNYLLITNENSTAFLLEIYT</sequence>
<evidence type="ECO:0000256" key="2">
    <source>
        <dbReference type="PROSITE-ProRule" id="PRU00024"/>
    </source>
</evidence>
<proteinExistence type="predicted"/>
<dbReference type="Gene3D" id="3.30.160.60">
    <property type="entry name" value="Classic Zinc Finger"/>
    <property type="match status" value="1"/>
</dbReference>
<keyword evidence="2" id="KW-0862">Zinc</keyword>
<dbReference type="PROSITE" id="PS51125">
    <property type="entry name" value="NHL"/>
    <property type="match status" value="1"/>
</dbReference>
<keyword evidence="2" id="KW-0863">Zinc-finger</keyword>
<dbReference type="GO" id="GO:0008270">
    <property type="term" value="F:zinc ion binding"/>
    <property type="evidence" value="ECO:0007669"/>
    <property type="project" value="UniProtKB-KW"/>
</dbReference>
<dbReference type="PANTHER" id="PTHR25462">
    <property type="entry name" value="BONUS, ISOFORM C-RELATED"/>
    <property type="match status" value="1"/>
</dbReference>
<dbReference type="SUPFAM" id="SSF101898">
    <property type="entry name" value="NHL repeat"/>
    <property type="match status" value="1"/>
</dbReference>
<reference evidence="6 7" key="1">
    <citation type="submission" date="2020-06" db="EMBL/GenBank/DDBJ databases">
        <authorList>
            <person name="Li R."/>
            <person name="Bekaert M."/>
        </authorList>
    </citation>
    <scope>NUCLEOTIDE SEQUENCE [LARGE SCALE GENOMIC DNA]</scope>
    <source>
        <strain evidence="7">wild</strain>
    </source>
</reference>
<keyword evidence="4" id="KW-0175">Coiled coil</keyword>
<dbReference type="SUPFAM" id="SSF57845">
    <property type="entry name" value="B-box zinc-binding domain"/>
    <property type="match status" value="1"/>
</dbReference>
<name>A0A6J8DML5_MYTCO</name>
<feature type="coiled-coil region" evidence="4">
    <location>
        <begin position="118"/>
        <end position="177"/>
    </location>
</feature>